<keyword evidence="3" id="KW-1185">Reference proteome</keyword>
<evidence type="ECO:0000256" key="1">
    <source>
        <dbReference type="SAM" id="MobiDB-lite"/>
    </source>
</evidence>
<dbReference type="HOGENOM" id="CLU_1534859_0_0_1"/>
<accession>J3L066</accession>
<sequence length="175" mass="18681">MEFSGEVDSASLPVAEKLQFEVIVRSPWEEHLLHESGRDGAIKPAEDDTVHLCPVGVIGARYVGEDMVLKGIFAERDEGEAAPVRVVVRVEIKSDGDERLQRLHIEDSDGLAVEGGDIVGVSPPSTADGGTTTSCGGADGAVSVLMPRRARRAKTQVEGVPELSEEKPAEARRRG</sequence>
<reference evidence="2" key="2">
    <citation type="submission" date="2013-04" db="UniProtKB">
        <authorList>
            <consortium name="EnsemblPlants"/>
        </authorList>
    </citation>
    <scope>IDENTIFICATION</scope>
</reference>
<feature type="compositionally biased region" description="Basic and acidic residues" evidence="1">
    <location>
        <begin position="164"/>
        <end position="175"/>
    </location>
</feature>
<organism evidence="2">
    <name type="scientific">Oryza brachyantha</name>
    <name type="common">malo sina</name>
    <dbReference type="NCBI Taxonomy" id="4533"/>
    <lineage>
        <taxon>Eukaryota</taxon>
        <taxon>Viridiplantae</taxon>
        <taxon>Streptophyta</taxon>
        <taxon>Embryophyta</taxon>
        <taxon>Tracheophyta</taxon>
        <taxon>Spermatophyta</taxon>
        <taxon>Magnoliopsida</taxon>
        <taxon>Liliopsida</taxon>
        <taxon>Poales</taxon>
        <taxon>Poaceae</taxon>
        <taxon>BOP clade</taxon>
        <taxon>Oryzoideae</taxon>
        <taxon>Oryzeae</taxon>
        <taxon>Oryzinae</taxon>
        <taxon>Oryza</taxon>
    </lineage>
</organism>
<evidence type="ECO:0000313" key="2">
    <source>
        <dbReference type="EnsemblPlants" id="OB01G26220.1"/>
    </source>
</evidence>
<dbReference type="EnsemblPlants" id="OB01G26220.1">
    <property type="protein sequence ID" value="OB01G26220.1"/>
    <property type="gene ID" value="OB01G26220"/>
</dbReference>
<dbReference type="Proteomes" id="UP000006038">
    <property type="component" value="Chromosome 1"/>
</dbReference>
<protein>
    <submittedName>
        <fullName evidence="2">Uncharacterized protein</fullName>
    </submittedName>
</protein>
<reference evidence="2" key="1">
    <citation type="journal article" date="2013" name="Nat. Commun.">
        <title>Whole-genome sequencing of Oryza brachyantha reveals mechanisms underlying Oryza genome evolution.</title>
        <authorList>
            <person name="Chen J."/>
            <person name="Huang Q."/>
            <person name="Gao D."/>
            <person name="Wang J."/>
            <person name="Lang Y."/>
            <person name="Liu T."/>
            <person name="Li B."/>
            <person name="Bai Z."/>
            <person name="Luis Goicoechea J."/>
            <person name="Liang C."/>
            <person name="Chen C."/>
            <person name="Zhang W."/>
            <person name="Sun S."/>
            <person name="Liao Y."/>
            <person name="Zhang X."/>
            <person name="Yang L."/>
            <person name="Song C."/>
            <person name="Wang M."/>
            <person name="Shi J."/>
            <person name="Liu G."/>
            <person name="Liu J."/>
            <person name="Zhou H."/>
            <person name="Zhou W."/>
            <person name="Yu Q."/>
            <person name="An N."/>
            <person name="Chen Y."/>
            <person name="Cai Q."/>
            <person name="Wang B."/>
            <person name="Liu B."/>
            <person name="Min J."/>
            <person name="Huang Y."/>
            <person name="Wu H."/>
            <person name="Li Z."/>
            <person name="Zhang Y."/>
            <person name="Yin Y."/>
            <person name="Song W."/>
            <person name="Jiang J."/>
            <person name="Jackson S.A."/>
            <person name="Wing R.A."/>
            <person name="Wang J."/>
            <person name="Chen M."/>
        </authorList>
    </citation>
    <scope>NUCLEOTIDE SEQUENCE [LARGE SCALE GENOMIC DNA]</scope>
    <source>
        <strain evidence="2">cv. IRGC 101232</strain>
    </source>
</reference>
<evidence type="ECO:0000313" key="3">
    <source>
        <dbReference type="Proteomes" id="UP000006038"/>
    </source>
</evidence>
<feature type="region of interest" description="Disordered" evidence="1">
    <location>
        <begin position="150"/>
        <end position="175"/>
    </location>
</feature>
<name>J3L066_ORYBR</name>
<proteinExistence type="predicted"/>
<dbReference type="Gramene" id="OB01G26220.1">
    <property type="protein sequence ID" value="OB01G26220.1"/>
    <property type="gene ID" value="OB01G26220"/>
</dbReference>
<dbReference type="AlphaFoldDB" id="J3L066"/>